<organism evidence="2 3">
    <name type="scientific">Tolypocladium capitatum</name>
    <dbReference type="NCBI Taxonomy" id="45235"/>
    <lineage>
        <taxon>Eukaryota</taxon>
        <taxon>Fungi</taxon>
        <taxon>Dikarya</taxon>
        <taxon>Ascomycota</taxon>
        <taxon>Pezizomycotina</taxon>
        <taxon>Sordariomycetes</taxon>
        <taxon>Hypocreomycetidae</taxon>
        <taxon>Hypocreales</taxon>
        <taxon>Ophiocordycipitaceae</taxon>
        <taxon>Tolypocladium</taxon>
    </lineage>
</organism>
<protein>
    <submittedName>
        <fullName evidence="2">Uncharacterized protein</fullName>
    </submittedName>
</protein>
<evidence type="ECO:0000313" key="2">
    <source>
        <dbReference type="EMBL" id="PNY25067.1"/>
    </source>
</evidence>
<dbReference type="AlphaFoldDB" id="A0A2K3QC02"/>
<feature type="signal peptide" evidence="1">
    <location>
        <begin position="1"/>
        <end position="18"/>
    </location>
</feature>
<gene>
    <name evidence="2" type="ORF">TCAP_04994</name>
</gene>
<keyword evidence="1" id="KW-0732">Signal</keyword>
<name>A0A2K3QC02_9HYPO</name>
<accession>A0A2K3QC02</accession>
<dbReference type="Proteomes" id="UP000236621">
    <property type="component" value="Unassembled WGS sequence"/>
</dbReference>
<evidence type="ECO:0000256" key="1">
    <source>
        <dbReference type="SAM" id="SignalP"/>
    </source>
</evidence>
<sequence length="95" mass="10821">MPLRLLLIIILPLDLARSTACLTASNAPFEMLNILRPNPAAICKRDPKAEEVESRCEAIPSVATLRLGRQREWVDIKAPRYAQIGMWVHEKPFRE</sequence>
<keyword evidence="3" id="KW-1185">Reference proteome</keyword>
<proteinExistence type="predicted"/>
<dbReference type="EMBL" id="NRSZ01000811">
    <property type="protein sequence ID" value="PNY25067.1"/>
    <property type="molecule type" value="Genomic_DNA"/>
</dbReference>
<comment type="caution">
    <text evidence="2">The sequence shown here is derived from an EMBL/GenBank/DDBJ whole genome shotgun (WGS) entry which is preliminary data.</text>
</comment>
<feature type="chain" id="PRO_5014345737" evidence="1">
    <location>
        <begin position="19"/>
        <end position="95"/>
    </location>
</feature>
<evidence type="ECO:0000313" key="3">
    <source>
        <dbReference type="Proteomes" id="UP000236621"/>
    </source>
</evidence>
<reference evidence="2 3" key="1">
    <citation type="submission" date="2017-08" db="EMBL/GenBank/DDBJ databases">
        <title>Harnessing the power of phylogenomics to disentangle the directionality and signatures of interkingdom host jumping in the parasitic fungal genus Tolypocladium.</title>
        <authorList>
            <person name="Quandt C.A."/>
            <person name="Patterson W."/>
            <person name="Spatafora J.W."/>
        </authorList>
    </citation>
    <scope>NUCLEOTIDE SEQUENCE [LARGE SCALE GENOMIC DNA]</scope>
    <source>
        <strain evidence="2 3">CBS 113982</strain>
    </source>
</reference>